<dbReference type="InterPro" id="IPR012334">
    <property type="entry name" value="Pectin_lyas_fold"/>
</dbReference>
<evidence type="ECO:0000259" key="2">
    <source>
        <dbReference type="Pfam" id="PF13229"/>
    </source>
</evidence>
<feature type="transmembrane region" description="Helical" evidence="1">
    <location>
        <begin position="12"/>
        <end position="29"/>
    </location>
</feature>
<name>A0A399D165_9BACT</name>
<evidence type="ECO:0000259" key="3">
    <source>
        <dbReference type="Pfam" id="PF18962"/>
    </source>
</evidence>
<gene>
    <name evidence="4" type="ORF">D1164_09910</name>
</gene>
<dbReference type="Proteomes" id="UP000266441">
    <property type="component" value="Unassembled WGS sequence"/>
</dbReference>
<dbReference type="Pfam" id="PF13229">
    <property type="entry name" value="Beta_helix"/>
    <property type="match status" value="1"/>
</dbReference>
<sequence>MKQMKRIFRDKWIYIFLWLNIHAVAVVNGQNSYYIDDVASHGNGTKSNPFNSFYQIRNLLQAGDTLFVMPGDYNISQPIHFFNSGELGKQIVIKADDPGDRPSITIGNQNDAVVLIREDYYVFDGLILNGNYSSMGLINLESGNNNVIKNCIIRRGTNEGISLKFADNTLIEGCEIYYFLRSDFNNPKDAHGIEIKNSTNITIRNCNIHHTSGDCIQVDPSFTTPLWDNVLIEDCVLWTGPLPANEAQFKAGECPGENAIDTKTDPSQDINVYRPKITIRNVEAYGYKNEDGKVFIKNRAAFNIKHNVEAIIENCVLHDNKIAFRLRGPYEWSGYYWAEGAIVTITNSIAYNNEQAVWFERDIKKVHLYNCTFDKRPDDKYFTPASGGYDPAGFVMKNCAFVNSKPEAASVTHSNVVATPDDFSDYSGHDYSLSKNSNLINAGLNIPEILQHDIAGSLRTDGTFDIGAFEYAGPVSSSSLIPAYKLDAYPNPTSGLVYFKNENNSDKAVKKIEVFNSTGEQLLTISEGLSANSSVDISLLPTGLYFMKFSTEASSENEILKIVKLQNR</sequence>
<comment type="caution">
    <text evidence="4">The sequence shown here is derived from an EMBL/GenBank/DDBJ whole genome shotgun (WGS) entry which is preliminary data.</text>
</comment>
<evidence type="ECO:0000256" key="1">
    <source>
        <dbReference type="SAM" id="Phobius"/>
    </source>
</evidence>
<proteinExistence type="predicted"/>
<accession>A0A399D165</accession>
<protein>
    <submittedName>
        <fullName evidence="4">T9SS C-terminal target domain-containing protein</fullName>
    </submittedName>
</protein>
<reference evidence="4 5" key="1">
    <citation type="journal article" date="2015" name="Int. J. Syst. Evol. Microbiol.">
        <title>Mariniphaga sediminis sp. nov., isolated from coastal sediment.</title>
        <authorList>
            <person name="Wang F.Q."/>
            <person name="Shen Q.Y."/>
            <person name="Chen G.J."/>
            <person name="Du Z.J."/>
        </authorList>
    </citation>
    <scope>NUCLEOTIDE SEQUENCE [LARGE SCALE GENOMIC DNA]</scope>
    <source>
        <strain evidence="4 5">SY21</strain>
    </source>
</reference>
<dbReference type="OrthoDB" id="1391467at2"/>
<keyword evidence="1" id="KW-0472">Membrane</keyword>
<dbReference type="SMART" id="SM00710">
    <property type="entry name" value="PbH1"/>
    <property type="match status" value="6"/>
</dbReference>
<dbReference type="Gene3D" id="2.160.20.10">
    <property type="entry name" value="Single-stranded right-handed beta-helix, Pectin lyase-like"/>
    <property type="match status" value="1"/>
</dbReference>
<dbReference type="InterPro" id="IPR011050">
    <property type="entry name" value="Pectin_lyase_fold/virulence"/>
</dbReference>
<keyword evidence="5" id="KW-1185">Reference proteome</keyword>
<feature type="domain" description="Secretion system C-terminal sorting" evidence="3">
    <location>
        <begin position="489"/>
        <end position="555"/>
    </location>
</feature>
<keyword evidence="1" id="KW-1133">Transmembrane helix</keyword>
<evidence type="ECO:0000313" key="4">
    <source>
        <dbReference type="EMBL" id="RIH65429.1"/>
    </source>
</evidence>
<dbReference type="InterPro" id="IPR006626">
    <property type="entry name" value="PbH1"/>
</dbReference>
<dbReference type="InterPro" id="IPR026444">
    <property type="entry name" value="Secre_tail"/>
</dbReference>
<dbReference type="InterPro" id="IPR059226">
    <property type="entry name" value="Choice_anch_Q_dom"/>
</dbReference>
<evidence type="ECO:0000313" key="5">
    <source>
        <dbReference type="Proteomes" id="UP000266441"/>
    </source>
</evidence>
<dbReference type="NCBIfam" id="NF041518">
    <property type="entry name" value="choice_anch_Q"/>
    <property type="match status" value="1"/>
</dbReference>
<organism evidence="4 5">
    <name type="scientific">Mariniphaga sediminis</name>
    <dbReference type="NCBI Taxonomy" id="1628158"/>
    <lineage>
        <taxon>Bacteria</taxon>
        <taxon>Pseudomonadati</taxon>
        <taxon>Bacteroidota</taxon>
        <taxon>Bacteroidia</taxon>
        <taxon>Marinilabiliales</taxon>
        <taxon>Prolixibacteraceae</taxon>
        <taxon>Mariniphaga</taxon>
    </lineage>
</organism>
<dbReference type="AlphaFoldDB" id="A0A399D165"/>
<feature type="domain" description="Right handed beta helix" evidence="2">
    <location>
        <begin position="107"/>
        <end position="235"/>
    </location>
</feature>
<keyword evidence="1" id="KW-0812">Transmembrane</keyword>
<dbReference type="InterPro" id="IPR039448">
    <property type="entry name" value="Beta_helix"/>
</dbReference>
<dbReference type="EMBL" id="QWET01000006">
    <property type="protein sequence ID" value="RIH65429.1"/>
    <property type="molecule type" value="Genomic_DNA"/>
</dbReference>
<dbReference type="Pfam" id="PF18962">
    <property type="entry name" value="Por_Secre_tail"/>
    <property type="match status" value="1"/>
</dbReference>
<dbReference type="NCBIfam" id="TIGR04183">
    <property type="entry name" value="Por_Secre_tail"/>
    <property type="match status" value="1"/>
</dbReference>
<dbReference type="SUPFAM" id="SSF51126">
    <property type="entry name" value="Pectin lyase-like"/>
    <property type="match status" value="1"/>
</dbReference>